<keyword evidence="3" id="KW-1185">Reference proteome</keyword>
<accession>A0A167IKY7</accession>
<comment type="caution">
    <text evidence="2">The sequence shown here is derived from an EMBL/GenBank/DDBJ whole genome shotgun (WGS) entry which is preliminary data.</text>
</comment>
<dbReference type="Proteomes" id="UP000077013">
    <property type="component" value="Unassembled WGS sequence"/>
</dbReference>
<protein>
    <submittedName>
        <fullName evidence="2">Gliding motility protein GldN</fullName>
    </submittedName>
</protein>
<gene>
    <name evidence="2" type="ORF">ULVI_03220</name>
</gene>
<organism evidence="2 3">
    <name type="scientific">Cochleicola gelatinilyticus</name>
    <dbReference type="NCBI Taxonomy" id="1763537"/>
    <lineage>
        <taxon>Bacteria</taxon>
        <taxon>Pseudomonadati</taxon>
        <taxon>Bacteroidota</taxon>
        <taxon>Flavobacteriia</taxon>
        <taxon>Flavobacteriales</taxon>
        <taxon>Flavobacteriaceae</taxon>
        <taxon>Cochleicola</taxon>
    </lineage>
</organism>
<evidence type="ECO:0000313" key="2">
    <source>
        <dbReference type="EMBL" id="OAB79770.1"/>
    </source>
</evidence>
<dbReference type="RefSeq" id="WP_068589721.1">
    <property type="nucleotide sequence ID" value="NZ_LRXL01000026.1"/>
</dbReference>
<feature type="signal peptide" evidence="1">
    <location>
        <begin position="1"/>
        <end position="22"/>
    </location>
</feature>
<dbReference type="Pfam" id="PF19841">
    <property type="entry name" value="GldN"/>
    <property type="match status" value="1"/>
</dbReference>
<dbReference type="NCBIfam" id="TIGR03523">
    <property type="entry name" value="GldN"/>
    <property type="match status" value="1"/>
</dbReference>
<dbReference type="AlphaFoldDB" id="A0A167IKY7"/>
<evidence type="ECO:0000256" key="1">
    <source>
        <dbReference type="SAM" id="SignalP"/>
    </source>
</evidence>
<sequence length="300" mass="34854">MKYANVVLCTLGVLFGMSGVHAQVNVLNAKTPEDIGKKTEAQIAYDNDEPLPYGYVDERDVLWSRTTWEIIDLDERVNFPLYYPIDTNNIGSDRRSLYDVLVRAIKDGEIEDVYTDSYFTEKRTLDDISASLVYRDTTDLGIEQYNAEGFVDREYIREFTLDAGDIEEWRIRGYWYVDKRQGELKYRLLGLCPVAGEARSKAFEDTGVDSKVELFWIWFPGARDVLHNAKAFNRKNTSQPISYDHLLNSRRFNAVIYKEDNVQGDRSVNAYINDNALMQLLESERIKEGIRNIEIDLWNY</sequence>
<dbReference type="InterPro" id="IPR019847">
    <property type="entry name" value="Gliding_motility_assoc_GldN"/>
</dbReference>
<dbReference type="EMBL" id="LRXL01000026">
    <property type="protein sequence ID" value="OAB79770.1"/>
    <property type="molecule type" value="Genomic_DNA"/>
</dbReference>
<reference evidence="2 3" key="1">
    <citation type="submission" date="2016-02" db="EMBL/GenBank/DDBJ databases">
        <title>Ulvibacter sp. LPB0005, isolated from Thais luteostoma.</title>
        <authorList>
            <person name="Shin S.-K."/>
            <person name="Yi H."/>
        </authorList>
    </citation>
    <scope>NUCLEOTIDE SEQUENCE [LARGE SCALE GENOMIC DNA]</scope>
    <source>
        <strain evidence="2 3">LPB0005</strain>
    </source>
</reference>
<keyword evidence="1" id="KW-0732">Signal</keyword>
<proteinExistence type="predicted"/>
<dbReference type="STRING" id="1763537.ULVI_03220"/>
<evidence type="ECO:0000313" key="3">
    <source>
        <dbReference type="Proteomes" id="UP000077013"/>
    </source>
</evidence>
<dbReference type="OrthoDB" id="1141916at2"/>
<name>A0A167IKY7_9FLAO</name>
<feature type="chain" id="PRO_5007888259" evidence="1">
    <location>
        <begin position="23"/>
        <end position="300"/>
    </location>
</feature>